<gene>
    <name evidence="1" type="ORF">V6N12_049281</name>
</gene>
<keyword evidence="2" id="KW-1185">Reference proteome</keyword>
<dbReference type="Proteomes" id="UP001472677">
    <property type="component" value="Unassembled WGS sequence"/>
</dbReference>
<reference evidence="1 2" key="1">
    <citation type="journal article" date="2024" name="G3 (Bethesda)">
        <title>Genome assembly of Hibiscus sabdariffa L. provides insights into metabolisms of medicinal natural products.</title>
        <authorList>
            <person name="Kim T."/>
        </authorList>
    </citation>
    <scope>NUCLEOTIDE SEQUENCE [LARGE SCALE GENOMIC DNA]</scope>
    <source>
        <strain evidence="1">TK-2024</strain>
        <tissue evidence="1">Old leaves</tissue>
    </source>
</reference>
<proteinExistence type="predicted"/>
<accession>A0ABR2EK49</accession>
<comment type="caution">
    <text evidence="1">The sequence shown here is derived from an EMBL/GenBank/DDBJ whole genome shotgun (WGS) entry which is preliminary data.</text>
</comment>
<organism evidence="1 2">
    <name type="scientific">Hibiscus sabdariffa</name>
    <name type="common">roselle</name>
    <dbReference type="NCBI Taxonomy" id="183260"/>
    <lineage>
        <taxon>Eukaryota</taxon>
        <taxon>Viridiplantae</taxon>
        <taxon>Streptophyta</taxon>
        <taxon>Embryophyta</taxon>
        <taxon>Tracheophyta</taxon>
        <taxon>Spermatophyta</taxon>
        <taxon>Magnoliopsida</taxon>
        <taxon>eudicotyledons</taxon>
        <taxon>Gunneridae</taxon>
        <taxon>Pentapetalae</taxon>
        <taxon>rosids</taxon>
        <taxon>malvids</taxon>
        <taxon>Malvales</taxon>
        <taxon>Malvaceae</taxon>
        <taxon>Malvoideae</taxon>
        <taxon>Hibiscus</taxon>
    </lineage>
</organism>
<name>A0ABR2EK49_9ROSI</name>
<evidence type="ECO:0000313" key="2">
    <source>
        <dbReference type="Proteomes" id="UP001472677"/>
    </source>
</evidence>
<dbReference type="EMBL" id="JBBPBM010000013">
    <property type="protein sequence ID" value="KAK8562235.1"/>
    <property type="molecule type" value="Genomic_DNA"/>
</dbReference>
<protein>
    <submittedName>
        <fullName evidence="1">Uncharacterized protein</fullName>
    </submittedName>
</protein>
<sequence length="122" mass="13939">MVQDKNTEESNKVQTEGIPRLDYEALIREIGCLIDRKLEPIHLRMDDIDTRSEGGGTILAQGNKIQVAQGGEIEQNVNYNEQPANNQPLLQPRRNIARLDDSFANIKMNIPPFHGKRIRRHI</sequence>
<evidence type="ECO:0000313" key="1">
    <source>
        <dbReference type="EMBL" id="KAK8562235.1"/>
    </source>
</evidence>